<dbReference type="SUPFAM" id="SSF52540">
    <property type="entry name" value="P-loop containing nucleoside triphosphate hydrolases"/>
    <property type="match status" value="1"/>
</dbReference>
<feature type="compositionally biased region" description="Acidic residues" evidence="13">
    <location>
        <begin position="974"/>
        <end position="999"/>
    </location>
</feature>
<organism evidence="17 18">
    <name type="scientific">Populus alba x Populus x berolinensis</name>
    <dbReference type="NCBI Taxonomy" id="444605"/>
    <lineage>
        <taxon>Eukaryota</taxon>
        <taxon>Viridiplantae</taxon>
        <taxon>Streptophyta</taxon>
        <taxon>Embryophyta</taxon>
        <taxon>Tracheophyta</taxon>
        <taxon>Spermatophyta</taxon>
        <taxon>Magnoliopsida</taxon>
        <taxon>eudicotyledons</taxon>
        <taxon>Gunneridae</taxon>
        <taxon>Pentapetalae</taxon>
        <taxon>rosids</taxon>
        <taxon>fabids</taxon>
        <taxon>Malpighiales</taxon>
        <taxon>Salicaceae</taxon>
        <taxon>Saliceae</taxon>
        <taxon>Populus</taxon>
    </lineage>
</organism>
<evidence type="ECO:0000256" key="11">
    <source>
        <dbReference type="ARBA" id="ARBA00060772"/>
    </source>
</evidence>
<comment type="subcellular location">
    <subcellularLocation>
        <location evidence="1">Nucleus</location>
    </subcellularLocation>
</comment>
<feature type="region of interest" description="Disordered" evidence="13">
    <location>
        <begin position="973"/>
        <end position="1001"/>
    </location>
</feature>
<dbReference type="Pfam" id="PF00270">
    <property type="entry name" value="DEAD"/>
    <property type="match status" value="1"/>
</dbReference>
<sequence>MNNQETKAQKGKMGKKNQKKAAQQQNPRVAEATLIRISKILESFRAAPDQVYTFEANLSNYDRAVVHEVCKKMGMKSKSSGRGGQRRVSVYKNTKKLDDVKGKENLAHLTFSGESKIVLGELFSNYPPEEGGRGAELEGKHSGTAGKTREKKDDIFSKPSRKKAEIAKKVESFASRIEKDAKLKQIVEGRSKLPIASFMDVITSTIESHQVVLISGETGCGKTTQVPQYLLDHMWGKGEACKIVCTQPRRISAISVAERISYERGENVGDSVGYKIRLESKGGKHSSIVFCTNGVLLRILVSKGITGSQDEANTVAKENVSDLTHIIVDEIHERDRFSDFMLAIIRDILPSHSHLRLVKAFHLEDVLSILNSRDDNHLDSAMPNVLDEGHELTEEDKAALDEAINLAWSNDEFDSLLDLVSSEGTPKVYDYQHSASGLTPLMVFAGKGRVGDVCMLLSLGANCNLQSKCGLTALKWAEQENQEEAAEVIRKHAQNALAGSLEQQQLLDKYMATINPELVDVVLIEQLLKKICVGSKDGAILVFLPGWDDINRTRERLLANPFFKDCSKFIIISLHSMVPSVEQKKVFKRPPQGCRKIILSTNISESAITIDDVVYVIDSGRMKEKSYDPYNNVSTLQSSWVSKASAKQREGRAGRCQPGICYHLYSKLRESSLPDFQVPEIKRMPIEELCLQVKLLDPYCKIEDFLQKTLDPPVPETIRNAVAVLLDIGALSVDEKLTELGEKIGCLPVHPLTSKMIFFAILMNCLDPALTLACASDYRDPFTLPMLPNEKKRAAAAKFELASLYGGHSDQLAVLAAFECWNNAKNRGQEASFCSQYFISSSTMNMLQAMRKQLQRELIRKGFIPENVSSCNTNAHVPGIVHAVLVAGLYPMVGRFLPPKNGKRVVETTSGAKVRLHPQSLNFKLSFWKSNDYPLVIYDEITRGDGGMHIRNCTVIGPLPLLLLATEIVVAPAENDDEDDEDDDDDYDSADGAESDEDGMEIHGKLGTQQGERIMSSPDNSVMVVVDRWLYFGATALDVAQIYCLREQLSAAILFKVTHPHKELPPALGAYTYATACILSNDGLSGISLPGESVESLTSMVHATEIDESCSGRRGISQNPNSFLSSLKNNTQQTAPRYHNARSPNQRPPLQGSSSAGHSMQGPSGPRGDSFKRQRGNATRQHALSRLYSRVTVPCFFGWANSQVAELLLDIVSVVPYFHFGRLNFSTLQVHCNLSDSMIPHDFRGLFLLQTLKLCGNNFTSLPASIGNLPKLTELWLNNCKRLEHIPELQSSLETFHANDCPRLEFINMKFWRGGELNLHGCRNLKCLQGFFNLEPLGVDVVEKILGTCGLVMEKPFPAVEVHIINNLTRTAIISPLQALCEKSIYSIFLPVKDIPTWFSHQNEGDTISLQVPALDRDCKVTGFLISVVYAWEDSLESCYLSPNITVVNRTRNFDWMYDPRVTFFPCEVEQDMMWLSYWLFENEINEKGVVDMSWRFQDEMEEGDRLDVLIDMGFGIVVKRCGIHLLYHHNDLQGSQSNDILAAISHACFSRHHGRFMMSSRLWLTFNRNCHVVTLTRRWYDAQSFKRWSDKREQRVNELPGFYQ</sequence>
<dbReference type="PROSITE" id="PS51192">
    <property type="entry name" value="HELICASE_ATP_BIND_1"/>
    <property type="match status" value="1"/>
</dbReference>
<dbReference type="GO" id="GO:0003677">
    <property type="term" value="F:DNA binding"/>
    <property type="evidence" value="ECO:0007669"/>
    <property type="project" value="UniProtKB-ARBA"/>
</dbReference>
<dbReference type="InterPro" id="IPR027417">
    <property type="entry name" value="P-loop_NTPase"/>
</dbReference>
<comment type="similarity">
    <text evidence="11">Belongs to the DExH box helicase family.</text>
</comment>
<keyword evidence="12" id="KW-0040">ANK repeat</keyword>
<dbReference type="GO" id="GO:0005524">
    <property type="term" value="F:ATP binding"/>
    <property type="evidence" value="ECO:0007669"/>
    <property type="project" value="UniProtKB-KW"/>
</dbReference>
<dbReference type="GO" id="GO:0003724">
    <property type="term" value="F:RNA helicase activity"/>
    <property type="evidence" value="ECO:0007669"/>
    <property type="project" value="UniProtKB-EC"/>
</dbReference>
<dbReference type="PANTHER" id="PTHR18934:SF213">
    <property type="entry name" value="3'-5' RNA HELICASE YTHDC2"/>
    <property type="match status" value="1"/>
</dbReference>
<dbReference type="InterPro" id="IPR014001">
    <property type="entry name" value="Helicase_ATP-bd"/>
</dbReference>
<feature type="compositionally biased region" description="Basic residues" evidence="13">
    <location>
        <begin position="9"/>
        <end position="19"/>
    </location>
</feature>
<protein>
    <submittedName>
        <fullName evidence="17">DExH-box ATP-dependent RNA helicase DExH6 isoform X1</fullName>
    </submittedName>
</protein>
<evidence type="ECO:0000256" key="13">
    <source>
        <dbReference type="SAM" id="MobiDB-lite"/>
    </source>
</evidence>
<dbReference type="Gene3D" id="3.30.1370.50">
    <property type="entry name" value="R3H-like domain"/>
    <property type="match status" value="1"/>
</dbReference>
<gene>
    <name evidence="17" type="ORF">NC653_014517</name>
</gene>
<evidence type="ECO:0000256" key="12">
    <source>
        <dbReference type="PROSITE-ProRule" id="PRU00023"/>
    </source>
</evidence>
<keyword evidence="7" id="KW-0067">ATP-binding</keyword>
<dbReference type="CDD" id="cd06007">
    <property type="entry name" value="R3H_DEXH_helicase"/>
    <property type="match status" value="1"/>
</dbReference>
<keyword evidence="9" id="KW-0539">Nucleus</keyword>
<dbReference type="InterPro" id="IPR034083">
    <property type="entry name" value="R3H_DEXH_helicase"/>
</dbReference>
<dbReference type="FunFam" id="3.40.50.300:FF:000526">
    <property type="entry name" value="DExH-box ATP-dependent RNA helicase DExH3"/>
    <property type="match status" value="1"/>
</dbReference>
<evidence type="ECO:0000256" key="4">
    <source>
        <dbReference type="ARBA" id="ARBA00022741"/>
    </source>
</evidence>
<dbReference type="Pfam" id="PF07717">
    <property type="entry name" value="OB_NTP_bind"/>
    <property type="match status" value="1"/>
</dbReference>
<dbReference type="Pfam" id="PF20160">
    <property type="entry name" value="C-JID"/>
    <property type="match status" value="1"/>
</dbReference>
<evidence type="ECO:0000256" key="2">
    <source>
        <dbReference type="ARBA" id="ARBA00022614"/>
    </source>
</evidence>
<dbReference type="InterPro" id="IPR032675">
    <property type="entry name" value="LRR_dom_sf"/>
</dbReference>
<dbReference type="SMART" id="SM00847">
    <property type="entry name" value="HA2"/>
    <property type="match status" value="1"/>
</dbReference>
<dbReference type="InterPro" id="IPR011545">
    <property type="entry name" value="DEAD/DEAH_box_helicase_dom"/>
</dbReference>
<dbReference type="InterPro" id="IPR002110">
    <property type="entry name" value="Ankyrin_rpt"/>
</dbReference>
<keyword evidence="6 17" id="KW-0347">Helicase</keyword>
<dbReference type="InterPro" id="IPR036867">
    <property type="entry name" value="R3H_dom_sf"/>
</dbReference>
<feature type="region of interest" description="Disordered" evidence="13">
    <location>
        <begin position="1"/>
        <end position="27"/>
    </location>
</feature>
<dbReference type="SUPFAM" id="SSF48403">
    <property type="entry name" value="Ankyrin repeat"/>
    <property type="match status" value="1"/>
</dbReference>
<dbReference type="CDD" id="cd17917">
    <property type="entry name" value="DEXHc_RHA-like"/>
    <property type="match status" value="1"/>
</dbReference>
<feature type="domain" description="R3H" evidence="14">
    <location>
        <begin position="31"/>
        <end position="94"/>
    </location>
</feature>
<dbReference type="Pfam" id="PF21010">
    <property type="entry name" value="HA2_C"/>
    <property type="match status" value="1"/>
</dbReference>
<comment type="caution">
    <text evidence="17">The sequence shown here is derived from an EMBL/GenBank/DDBJ whole genome shotgun (WGS) entry which is preliminary data.</text>
</comment>
<evidence type="ECO:0000256" key="9">
    <source>
        <dbReference type="ARBA" id="ARBA00023242"/>
    </source>
</evidence>
<feature type="compositionally biased region" description="Polar residues" evidence="13">
    <location>
        <begin position="1151"/>
        <end position="1162"/>
    </location>
</feature>
<dbReference type="Proteomes" id="UP001164929">
    <property type="component" value="Chromosome 5"/>
</dbReference>
<keyword evidence="3" id="KW-0677">Repeat</keyword>
<keyword evidence="4" id="KW-0547">Nucleotide-binding</keyword>
<dbReference type="SMART" id="SM00490">
    <property type="entry name" value="HELICc"/>
    <property type="match status" value="1"/>
</dbReference>
<keyword evidence="2" id="KW-0433">Leucine-rich repeat</keyword>
<reference evidence="17" key="1">
    <citation type="journal article" date="2023" name="Mol. Ecol. Resour.">
        <title>Chromosome-level genome assembly of a triploid poplar Populus alba 'Berolinensis'.</title>
        <authorList>
            <person name="Chen S."/>
            <person name="Yu Y."/>
            <person name="Wang X."/>
            <person name="Wang S."/>
            <person name="Zhang T."/>
            <person name="Zhou Y."/>
            <person name="He R."/>
            <person name="Meng N."/>
            <person name="Wang Y."/>
            <person name="Liu W."/>
            <person name="Liu Z."/>
            <person name="Liu J."/>
            <person name="Guo Q."/>
            <person name="Huang H."/>
            <person name="Sederoff R.R."/>
            <person name="Wang G."/>
            <person name="Qu G."/>
            <person name="Chen S."/>
        </authorList>
    </citation>
    <scope>NUCLEOTIDE SEQUENCE</scope>
    <source>
        <strain evidence="17">SC-2020</strain>
    </source>
</reference>
<dbReference type="SUPFAM" id="SSF82708">
    <property type="entry name" value="R3H domain"/>
    <property type="match status" value="1"/>
</dbReference>
<dbReference type="Gene3D" id="1.20.120.1080">
    <property type="match status" value="1"/>
</dbReference>
<dbReference type="PANTHER" id="PTHR18934">
    <property type="entry name" value="ATP-DEPENDENT RNA HELICASE"/>
    <property type="match status" value="1"/>
</dbReference>
<dbReference type="PROSITE" id="PS50088">
    <property type="entry name" value="ANK_REPEAT"/>
    <property type="match status" value="1"/>
</dbReference>
<dbReference type="Gene3D" id="3.80.10.10">
    <property type="entry name" value="Ribonuclease Inhibitor"/>
    <property type="match status" value="1"/>
</dbReference>
<evidence type="ECO:0000256" key="8">
    <source>
        <dbReference type="ARBA" id="ARBA00022884"/>
    </source>
</evidence>
<comment type="catalytic activity">
    <reaction evidence="10">
        <text>ATP + H2O = ADP + phosphate + H(+)</text>
        <dbReference type="Rhea" id="RHEA:13065"/>
        <dbReference type="ChEBI" id="CHEBI:15377"/>
        <dbReference type="ChEBI" id="CHEBI:15378"/>
        <dbReference type="ChEBI" id="CHEBI:30616"/>
        <dbReference type="ChEBI" id="CHEBI:43474"/>
        <dbReference type="ChEBI" id="CHEBI:456216"/>
        <dbReference type="EC" id="3.6.4.13"/>
    </reaction>
</comment>
<dbReference type="GO" id="GO:0005634">
    <property type="term" value="C:nucleus"/>
    <property type="evidence" value="ECO:0007669"/>
    <property type="project" value="UniProtKB-SubCell"/>
</dbReference>
<dbReference type="InterPro" id="IPR011709">
    <property type="entry name" value="DEAD-box_helicase_OB_fold"/>
</dbReference>
<dbReference type="PROSITE" id="PS51061">
    <property type="entry name" value="R3H"/>
    <property type="match status" value="1"/>
</dbReference>
<feature type="compositionally biased region" description="Basic and acidic residues" evidence="13">
    <location>
        <begin position="130"/>
        <end position="160"/>
    </location>
</feature>
<evidence type="ECO:0000256" key="10">
    <source>
        <dbReference type="ARBA" id="ARBA00047984"/>
    </source>
</evidence>
<dbReference type="PROSITE" id="PS51194">
    <property type="entry name" value="HELICASE_CTER"/>
    <property type="match status" value="1"/>
</dbReference>
<keyword evidence="18" id="KW-1185">Reference proteome</keyword>
<evidence type="ECO:0000256" key="1">
    <source>
        <dbReference type="ARBA" id="ARBA00004123"/>
    </source>
</evidence>
<evidence type="ECO:0000256" key="6">
    <source>
        <dbReference type="ARBA" id="ARBA00022806"/>
    </source>
</evidence>
<evidence type="ECO:0000259" key="15">
    <source>
        <dbReference type="PROSITE" id="PS51192"/>
    </source>
</evidence>
<feature type="domain" description="Helicase C-terminal" evidence="16">
    <location>
        <begin position="523"/>
        <end position="697"/>
    </location>
</feature>
<dbReference type="Pfam" id="PF01424">
    <property type="entry name" value="R3H"/>
    <property type="match status" value="1"/>
</dbReference>
<dbReference type="SMART" id="SM00393">
    <property type="entry name" value="R3H"/>
    <property type="match status" value="1"/>
</dbReference>
<keyword evidence="8" id="KW-0694">RNA-binding</keyword>
<dbReference type="FunFam" id="3.40.50.300:FF:000860">
    <property type="entry name" value="DExH-box ATP-dependent RNA helicase DExH6"/>
    <property type="match status" value="1"/>
</dbReference>
<dbReference type="Pfam" id="PF00271">
    <property type="entry name" value="Helicase_C"/>
    <property type="match status" value="1"/>
</dbReference>
<dbReference type="EMBL" id="JAQIZT010000005">
    <property type="protein sequence ID" value="KAJ6998348.1"/>
    <property type="molecule type" value="Genomic_DNA"/>
</dbReference>
<dbReference type="GO" id="GO:0016787">
    <property type="term" value="F:hydrolase activity"/>
    <property type="evidence" value="ECO:0007669"/>
    <property type="project" value="UniProtKB-KW"/>
</dbReference>
<dbReference type="InterPro" id="IPR007502">
    <property type="entry name" value="Helicase-assoc_dom"/>
</dbReference>
<evidence type="ECO:0000313" key="18">
    <source>
        <dbReference type="Proteomes" id="UP001164929"/>
    </source>
</evidence>
<dbReference type="CDD" id="cd18791">
    <property type="entry name" value="SF2_C_RHA"/>
    <property type="match status" value="1"/>
</dbReference>
<evidence type="ECO:0000259" key="16">
    <source>
        <dbReference type="PROSITE" id="PS51194"/>
    </source>
</evidence>
<dbReference type="SMART" id="SM00487">
    <property type="entry name" value="DEXDc"/>
    <property type="match status" value="1"/>
</dbReference>
<dbReference type="Gene3D" id="1.25.40.20">
    <property type="entry name" value="Ankyrin repeat-containing domain"/>
    <property type="match status" value="1"/>
</dbReference>
<evidence type="ECO:0000256" key="5">
    <source>
        <dbReference type="ARBA" id="ARBA00022801"/>
    </source>
</evidence>
<name>A0AAD6QX52_9ROSI</name>
<dbReference type="InterPro" id="IPR001650">
    <property type="entry name" value="Helicase_C-like"/>
</dbReference>
<evidence type="ECO:0000256" key="7">
    <source>
        <dbReference type="ARBA" id="ARBA00022840"/>
    </source>
</evidence>
<dbReference type="Gene3D" id="3.40.50.300">
    <property type="entry name" value="P-loop containing nucleotide triphosphate hydrolases"/>
    <property type="match status" value="2"/>
</dbReference>
<dbReference type="FunFam" id="1.20.120.1080:FF:000011">
    <property type="entry name" value="DExH-box ATP-dependent RNA helicase DExH6"/>
    <property type="match status" value="1"/>
</dbReference>
<keyword evidence="5" id="KW-0378">Hydrolase</keyword>
<feature type="region of interest" description="Disordered" evidence="13">
    <location>
        <begin position="1121"/>
        <end position="1176"/>
    </location>
</feature>
<dbReference type="InterPro" id="IPR036770">
    <property type="entry name" value="Ankyrin_rpt-contain_sf"/>
</dbReference>
<evidence type="ECO:0000256" key="3">
    <source>
        <dbReference type="ARBA" id="ARBA00022737"/>
    </source>
</evidence>
<feature type="region of interest" description="Disordered" evidence="13">
    <location>
        <begin position="129"/>
        <end position="160"/>
    </location>
</feature>
<evidence type="ECO:0000259" key="14">
    <source>
        <dbReference type="PROSITE" id="PS51061"/>
    </source>
</evidence>
<feature type="compositionally biased region" description="Polar residues" evidence="13">
    <location>
        <begin position="1121"/>
        <end position="1135"/>
    </location>
</feature>
<dbReference type="SUPFAM" id="SSF52058">
    <property type="entry name" value="L domain-like"/>
    <property type="match status" value="1"/>
</dbReference>
<dbReference type="InterPro" id="IPR001374">
    <property type="entry name" value="R3H_dom"/>
</dbReference>
<feature type="repeat" description="ANK" evidence="12">
    <location>
        <begin position="436"/>
        <end position="468"/>
    </location>
</feature>
<dbReference type="GO" id="GO:0003723">
    <property type="term" value="F:RNA binding"/>
    <property type="evidence" value="ECO:0007669"/>
    <property type="project" value="UniProtKB-KW"/>
</dbReference>
<accession>A0AAD6QX52</accession>
<dbReference type="FunFam" id="3.30.1370.50:FF:000002">
    <property type="entry name" value="Immunoglobulin mu DNA-binding protein 2"/>
    <property type="match status" value="1"/>
</dbReference>
<feature type="domain" description="Helicase ATP-binding" evidence="15">
    <location>
        <begin position="203"/>
        <end position="372"/>
    </location>
</feature>
<dbReference type="InterPro" id="IPR045344">
    <property type="entry name" value="C-JID"/>
</dbReference>
<proteinExistence type="inferred from homology"/>
<evidence type="ECO:0000313" key="17">
    <source>
        <dbReference type="EMBL" id="KAJ6998348.1"/>
    </source>
</evidence>